<sequence>MKDMLGEHAKFYMISLFLGINYLLANMTESTRAFPH</sequence>
<dbReference type="Proteomes" id="UP000003678">
    <property type="component" value="Unassembled WGS sequence"/>
</dbReference>
<accession>C0G5K8</accession>
<gene>
    <name evidence="1" type="ORF">BCETI_3000020</name>
</gene>
<dbReference type="AlphaFoldDB" id="C0G5K8"/>
<name>C0G5K8_9HYPH</name>
<reference evidence="1 2" key="1">
    <citation type="submission" date="2009-03" db="EMBL/GenBank/DDBJ databases">
        <authorList>
            <person name="Setubal J.C."/>
            <person name="Boyle S."/>
            <person name="Crasta O.R."/>
            <person name="Gillespie J.J."/>
            <person name="Kenyon R.W."/>
            <person name="Lu J."/>
            <person name="Mane S."/>
            <person name="Nagrani S."/>
            <person name="Shallom J.M."/>
            <person name="Shallom S."/>
            <person name="Shukla M."/>
            <person name="Snyder E.E."/>
            <person name="Sobral B.W."/>
            <person name="Wattam A.R."/>
            <person name="Will R."/>
            <person name="Williams K."/>
            <person name="Yoo H."/>
            <person name="Bruce D.H."/>
            <person name="Detter C."/>
            <person name="Munk C."/>
            <person name="Brettin T.S."/>
            <person name="Ficht T."/>
        </authorList>
    </citation>
    <scope>NUCLEOTIDE SEQUENCE [LARGE SCALE GENOMIC DNA]</scope>
    <source>
        <strain evidence="1 2">Cudo</strain>
    </source>
</reference>
<protein>
    <submittedName>
        <fullName evidence="1">Uncharacterized protein</fullName>
    </submittedName>
</protein>
<dbReference type="EMBL" id="ACJD01000003">
    <property type="protein sequence ID" value="EEH14292.1"/>
    <property type="molecule type" value="Genomic_DNA"/>
</dbReference>
<evidence type="ECO:0000313" key="1">
    <source>
        <dbReference type="EMBL" id="EEH14292.1"/>
    </source>
</evidence>
<comment type="caution">
    <text evidence="1">The sequence shown here is derived from an EMBL/GenBank/DDBJ whole genome shotgun (WGS) entry which is preliminary data.</text>
</comment>
<organism evidence="1 2">
    <name type="scientific">Brucella ceti str. Cudo</name>
    <dbReference type="NCBI Taxonomy" id="595497"/>
    <lineage>
        <taxon>Bacteria</taxon>
        <taxon>Pseudomonadati</taxon>
        <taxon>Pseudomonadota</taxon>
        <taxon>Alphaproteobacteria</taxon>
        <taxon>Hyphomicrobiales</taxon>
        <taxon>Brucellaceae</taxon>
        <taxon>Brucella/Ochrobactrum group</taxon>
        <taxon>Brucella</taxon>
    </lineage>
</organism>
<evidence type="ECO:0000313" key="2">
    <source>
        <dbReference type="Proteomes" id="UP000003678"/>
    </source>
</evidence>
<proteinExistence type="predicted"/>